<gene>
    <name evidence="3" type="ORF">ACFQGB_10720</name>
</gene>
<proteinExistence type="predicted"/>
<organism evidence="3 4">
    <name type="scientific">Halorubellus litoreus</name>
    <dbReference type="NCBI Taxonomy" id="755308"/>
    <lineage>
        <taxon>Archaea</taxon>
        <taxon>Methanobacteriati</taxon>
        <taxon>Methanobacteriota</taxon>
        <taxon>Stenosarchaea group</taxon>
        <taxon>Halobacteria</taxon>
        <taxon>Halobacteriales</taxon>
        <taxon>Halorubellaceae</taxon>
        <taxon>Halorubellus</taxon>
    </lineage>
</organism>
<evidence type="ECO:0000256" key="1">
    <source>
        <dbReference type="SAM" id="Phobius"/>
    </source>
</evidence>
<feature type="transmembrane region" description="Helical" evidence="1">
    <location>
        <begin position="82"/>
        <end position="101"/>
    </location>
</feature>
<keyword evidence="1" id="KW-0812">Transmembrane</keyword>
<evidence type="ECO:0000313" key="4">
    <source>
        <dbReference type="Proteomes" id="UP001596395"/>
    </source>
</evidence>
<protein>
    <submittedName>
        <fullName evidence="3">DUF4395 domain-containing protein</fullName>
    </submittedName>
</protein>
<feature type="transmembrane region" description="Helical" evidence="1">
    <location>
        <begin position="20"/>
        <end position="48"/>
    </location>
</feature>
<keyword evidence="1" id="KW-0472">Membrane</keyword>
<dbReference type="AlphaFoldDB" id="A0ABD5VHB8"/>
<keyword evidence="4" id="KW-1185">Reference proteome</keyword>
<dbReference type="EMBL" id="JBHSXN010000002">
    <property type="protein sequence ID" value="MFC6953336.1"/>
    <property type="molecule type" value="Genomic_DNA"/>
</dbReference>
<sequence length="146" mass="14970">MTADSSLVDPRAPRFGQALTATLVATALVLVDPVPVVVLALVLGAAVVSRWRVDAWAAVWRTVAVPIVGPPTEREPAAPHRFAKLVGAAFTGVATPLVLVGGPIATVGYALVAVVAVLAALGATTGFCLGCRLYEQVGFFRRAGVV</sequence>
<feature type="domain" description="DUF4395" evidence="2">
    <location>
        <begin position="8"/>
        <end position="137"/>
    </location>
</feature>
<dbReference type="Pfam" id="PF14340">
    <property type="entry name" value="DUF4395"/>
    <property type="match status" value="1"/>
</dbReference>
<dbReference type="InterPro" id="IPR025508">
    <property type="entry name" value="DUF4395"/>
</dbReference>
<dbReference type="RefSeq" id="WP_336350297.1">
    <property type="nucleotide sequence ID" value="NZ_JAZAQL010000002.1"/>
</dbReference>
<accession>A0ABD5VHB8</accession>
<feature type="transmembrane region" description="Helical" evidence="1">
    <location>
        <begin position="107"/>
        <end position="134"/>
    </location>
</feature>
<dbReference type="PIRSF" id="PIRSF030042">
    <property type="entry name" value="UCP030042"/>
    <property type="match status" value="1"/>
</dbReference>
<reference evidence="3 4" key="1">
    <citation type="journal article" date="2019" name="Int. J. Syst. Evol. Microbiol.">
        <title>The Global Catalogue of Microorganisms (GCM) 10K type strain sequencing project: providing services to taxonomists for standard genome sequencing and annotation.</title>
        <authorList>
            <consortium name="The Broad Institute Genomics Platform"/>
            <consortium name="The Broad Institute Genome Sequencing Center for Infectious Disease"/>
            <person name="Wu L."/>
            <person name="Ma J."/>
        </authorList>
    </citation>
    <scope>NUCLEOTIDE SEQUENCE [LARGE SCALE GENOMIC DNA]</scope>
    <source>
        <strain evidence="3 4">GX26</strain>
    </source>
</reference>
<keyword evidence="1" id="KW-1133">Transmembrane helix</keyword>
<dbReference type="InterPro" id="IPR016942">
    <property type="entry name" value="UCP030042"/>
</dbReference>
<name>A0ABD5VHB8_9EURY</name>
<evidence type="ECO:0000259" key="2">
    <source>
        <dbReference type="Pfam" id="PF14340"/>
    </source>
</evidence>
<comment type="caution">
    <text evidence="3">The sequence shown here is derived from an EMBL/GenBank/DDBJ whole genome shotgun (WGS) entry which is preliminary data.</text>
</comment>
<evidence type="ECO:0000313" key="3">
    <source>
        <dbReference type="EMBL" id="MFC6953336.1"/>
    </source>
</evidence>
<dbReference type="Proteomes" id="UP001596395">
    <property type="component" value="Unassembled WGS sequence"/>
</dbReference>